<feature type="domain" description="Integrase catalytic" evidence="2">
    <location>
        <begin position="119"/>
        <end position="284"/>
    </location>
</feature>
<evidence type="ECO:0000256" key="1">
    <source>
        <dbReference type="ARBA" id="ARBA00002286"/>
    </source>
</evidence>
<sequence>MTFIQDNLNHYTVSQLCSALKVPRSTYYKALVRVPSNRQEEYEKFSHEVKQVYDDSKQRYGAVKICRTLNGNGIPCSVKRVQRHMVKQGLRSVVVKKYNRHANCGAVPDDKANILGRDFEAETIHQKWCTDITYIHVQKEGWTYLASVMDLCSRKIIGYAYGTSMTAELAVEAVKNACLNVRNTQGILLHSDLGSQYTSQAFESYLHSQGILHSFSRKGNPYDNACIESFHSVLKKEEVYLHTYRDSKEARRAIFEYIEGWYNRKRIHSAIGYMTPQQKEEEELKKSA</sequence>
<dbReference type="Pfam" id="PF13276">
    <property type="entry name" value="HTH_21"/>
    <property type="match status" value="1"/>
</dbReference>
<organism evidence="3 4">
    <name type="scientific">[Clostridium] clostridioforme 90A8</name>
    <dbReference type="NCBI Taxonomy" id="999408"/>
    <lineage>
        <taxon>Bacteria</taxon>
        <taxon>Bacillati</taxon>
        <taxon>Bacillota</taxon>
        <taxon>Clostridia</taxon>
        <taxon>Lachnospirales</taxon>
        <taxon>Lachnospiraceae</taxon>
        <taxon>Enterocloster</taxon>
    </lineage>
</organism>
<comment type="function">
    <text evidence="1">Involved in the transposition of the insertion sequence.</text>
</comment>
<dbReference type="Pfam" id="PF13333">
    <property type="entry name" value="rve_2"/>
    <property type="match status" value="1"/>
</dbReference>
<dbReference type="Pfam" id="PF00665">
    <property type="entry name" value="rve"/>
    <property type="match status" value="1"/>
</dbReference>
<proteinExistence type="predicted"/>
<dbReference type="InterPro" id="IPR001584">
    <property type="entry name" value="Integrase_cat-core"/>
</dbReference>
<comment type="caution">
    <text evidence="3">The sequence shown here is derived from an EMBL/GenBank/DDBJ whole genome shotgun (WGS) entry which is preliminary data.</text>
</comment>
<dbReference type="InterPro" id="IPR048020">
    <property type="entry name" value="Transpos_IS3"/>
</dbReference>
<gene>
    <name evidence="3" type="ORF">HMPREF1090_01303</name>
</gene>
<name>A0A0E2HED7_9FIRM</name>
<dbReference type="GO" id="GO:0015074">
    <property type="term" value="P:DNA integration"/>
    <property type="evidence" value="ECO:0007669"/>
    <property type="project" value="InterPro"/>
</dbReference>
<dbReference type="InterPro" id="IPR012337">
    <property type="entry name" value="RNaseH-like_sf"/>
</dbReference>
<protein>
    <recommendedName>
        <fullName evidence="2">Integrase catalytic domain-containing protein</fullName>
    </recommendedName>
</protein>
<dbReference type="PANTHER" id="PTHR46889">
    <property type="entry name" value="TRANSPOSASE INSF FOR INSERTION SEQUENCE IS3B-RELATED"/>
    <property type="match status" value="1"/>
</dbReference>
<evidence type="ECO:0000313" key="4">
    <source>
        <dbReference type="Proteomes" id="UP000013085"/>
    </source>
</evidence>
<reference evidence="3 4" key="1">
    <citation type="submission" date="2013-01" db="EMBL/GenBank/DDBJ databases">
        <title>The Genome Sequence of Clostridium clostridioforme 90A8.</title>
        <authorList>
            <consortium name="The Broad Institute Genome Sequencing Platform"/>
            <person name="Earl A."/>
            <person name="Ward D."/>
            <person name="Feldgarden M."/>
            <person name="Gevers D."/>
            <person name="Courvalin P."/>
            <person name="Lambert T."/>
            <person name="Walker B."/>
            <person name="Young S.K."/>
            <person name="Zeng Q."/>
            <person name="Gargeya S."/>
            <person name="Fitzgerald M."/>
            <person name="Haas B."/>
            <person name="Abouelleil A."/>
            <person name="Alvarado L."/>
            <person name="Arachchi H.M."/>
            <person name="Berlin A.M."/>
            <person name="Chapman S.B."/>
            <person name="Dewar J."/>
            <person name="Goldberg J."/>
            <person name="Griggs A."/>
            <person name="Gujja S."/>
            <person name="Hansen M."/>
            <person name="Howarth C."/>
            <person name="Imamovic A."/>
            <person name="Larimer J."/>
            <person name="McCowan C."/>
            <person name="Murphy C."/>
            <person name="Neiman D."/>
            <person name="Pearson M."/>
            <person name="Priest M."/>
            <person name="Roberts A."/>
            <person name="Saif S."/>
            <person name="Shea T."/>
            <person name="Sisk P."/>
            <person name="Sykes S."/>
            <person name="Wortman J."/>
            <person name="Nusbaum C."/>
            <person name="Birren B."/>
        </authorList>
    </citation>
    <scope>NUCLEOTIDE SEQUENCE [LARGE SCALE GENOMIC DNA]</scope>
    <source>
        <strain evidence="3 4">90A8</strain>
    </source>
</reference>
<dbReference type="InterPro" id="IPR036397">
    <property type="entry name" value="RNaseH_sf"/>
</dbReference>
<dbReference type="Gene3D" id="3.30.420.10">
    <property type="entry name" value="Ribonuclease H-like superfamily/Ribonuclease H"/>
    <property type="match status" value="1"/>
</dbReference>
<dbReference type="PATRIC" id="fig|999408.3.peg.1394"/>
<dbReference type="SUPFAM" id="SSF53098">
    <property type="entry name" value="Ribonuclease H-like"/>
    <property type="match status" value="1"/>
</dbReference>
<dbReference type="PROSITE" id="PS50994">
    <property type="entry name" value="INTEGRASE"/>
    <property type="match status" value="1"/>
</dbReference>
<dbReference type="InterPro" id="IPR025948">
    <property type="entry name" value="HTH-like_dom"/>
</dbReference>
<dbReference type="EMBL" id="AGYR01000010">
    <property type="protein sequence ID" value="ENZ18421.1"/>
    <property type="molecule type" value="Genomic_DNA"/>
</dbReference>
<evidence type="ECO:0000259" key="2">
    <source>
        <dbReference type="PROSITE" id="PS50994"/>
    </source>
</evidence>
<dbReference type="Proteomes" id="UP000013085">
    <property type="component" value="Unassembled WGS sequence"/>
</dbReference>
<dbReference type="RefSeq" id="WP_002595274.1">
    <property type="nucleotide sequence ID" value="NZ_KB851009.1"/>
</dbReference>
<dbReference type="InterPro" id="IPR050900">
    <property type="entry name" value="Transposase_IS3/IS150/IS904"/>
</dbReference>
<dbReference type="HOGENOM" id="CLU_027402_4_2_9"/>
<evidence type="ECO:0000313" key="3">
    <source>
        <dbReference type="EMBL" id="ENZ18421.1"/>
    </source>
</evidence>
<dbReference type="PANTHER" id="PTHR46889:SF4">
    <property type="entry name" value="TRANSPOSASE INSO FOR INSERTION SEQUENCE ELEMENT IS911B-RELATED"/>
    <property type="match status" value="1"/>
</dbReference>
<dbReference type="GO" id="GO:0003676">
    <property type="term" value="F:nucleic acid binding"/>
    <property type="evidence" value="ECO:0007669"/>
    <property type="project" value="InterPro"/>
</dbReference>
<accession>A0A0E2HED7</accession>
<dbReference type="AlphaFoldDB" id="A0A0E2HED7"/>
<dbReference type="NCBIfam" id="NF033516">
    <property type="entry name" value="transpos_IS3"/>
    <property type="match status" value="1"/>
</dbReference>